<evidence type="ECO:0000313" key="3">
    <source>
        <dbReference type="Proteomes" id="UP000307440"/>
    </source>
</evidence>
<accession>A0A5C3KNB2</accession>
<dbReference type="Proteomes" id="UP000307440">
    <property type="component" value="Unassembled WGS sequence"/>
</dbReference>
<keyword evidence="3" id="KW-1185">Reference proteome</keyword>
<dbReference type="EMBL" id="ML210257">
    <property type="protein sequence ID" value="TFK21814.1"/>
    <property type="molecule type" value="Genomic_DNA"/>
</dbReference>
<name>A0A5C3KNB2_COPMA</name>
<evidence type="ECO:0000313" key="2">
    <source>
        <dbReference type="EMBL" id="TFK21814.1"/>
    </source>
</evidence>
<feature type="compositionally biased region" description="Acidic residues" evidence="1">
    <location>
        <begin position="72"/>
        <end position="81"/>
    </location>
</feature>
<dbReference type="AlphaFoldDB" id="A0A5C3KNB2"/>
<organism evidence="2 3">
    <name type="scientific">Coprinopsis marcescibilis</name>
    <name type="common">Agaric fungus</name>
    <name type="synonym">Psathyrella marcescibilis</name>
    <dbReference type="NCBI Taxonomy" id="230819"/>
    <lineage>
        <taxon>Eukaryota</taxon>
        <taxon>Fungi</taxon>
        <taxon>Dikarya</taxon>
        <taxon>Basidiomycota</taxon>
        <taxon>Agaricomycotina</taxon>
        <taxon>Agaricomycetes</taxon>
        <taxon>Agaricomycetidae</taxon>
        <taxon>Agaricales</taxon>
        <taxon>Agaricineae</taxon>
        <taxon>Psathyrellaceae</taxon>
        <taxon>Coprinopsis</taxon>
    </lineage>
</organism>
<reference evidence="2 3" key="1">
    <citation type="journal article" date="2019" name="Nat. Ecol. Evol.">
        <title>Megaphylogeny resolves global patterns of mushroom evolution.</title>
        <authorList>
            <person name="Varga T."/>
            <person name="Krizsan K."/>
            <person name="Foldi C."/>
            <person name="Dima B."/>
            <person name="Sanchez-Garcia M."/>
            <person name="Sanchez-Ramirez S."/>
            <person name="Szollosi G.J."/>
            <person name="Szarkandi J.G."/>
            <person name="Papp V."/>
            <person name="Albert L."/>
            <person name="Andreopoulos W."/>
            <person name="Angelini C."/>
            <person name="Antonin V."/>
            <person name="Barry K.W."/>
            <person name="Bougher N.L."/>
            <person name="Buchanan P."/>
            <person name="Buyck B."/>
            <person name="Bense V."/>
            <person name="Catcheside P."/>
            <person name="Chovatia M."/>
            <person name="Cooper J."/>
            <person name="Damon W."/>
            <person name="Desjardin D."/>
            <person name="Finy P."/>
            <person name="Geml J."/>
            <person name="Haridas S."/>
            <person name="Hughes K."/>
            <person name="Justo A."/>
            <person name="Karasinski D."/>
            <person name="Kautmanova I."/>
            <person name="Kiss B."/>
            <person name="Kocsube S."/>
            <person name="Kotiranta H."/>
            <person name="LaButti K.M."/>
            <person name="Lechner B.E."/>
            <person name="Liimatainen K."/>
            <person name="Lipzen A."/>
            <person name="Lukacs Z."/>
            <person name="Mihaltcheva S."/>
            <person name="Morgado L.N."/>
            <person name="Niskanen T."/>
            <person name="Noordeloos M.E."/>
            <person name="Ohm R.A."/>
            <person name="Ortiz-Santana B."/>
            <person name="Ovrebo C."/>
            <person name="Racz N."/>
            <person name="Riley R."/>
            <person name="Savchenko A."/>
            <person name="Shiryaev A."/>
            <person name="Soop K."/>
            <person name="Spirin V."/>
            <person name="Szebenyi C."/>
            <person name="Tomsovsky M."/>
            <person name="Tulloss R.E."/>
            <person name="Uehling J."/>
            <person name="Grigoriev I.V."/>
            <person name="Vagvolgyi C."/>
            <person name="Papp T."/>
            <person name="Martin F.M."/>
            <person name="Miettinen O."/>
            <person name="Hibbett D.S."/>
            <person name="Nagy L.G."/>
        </authorList>
    </citation>
    <scope>NUCLEOTIDE SEQUENCE [LARGE SCALE GENOMIC DNA]</scope>
    <source>
        <strain evidence="2 3">CBS 121175</strain>
    </source>
</reference>
<sequence length="180" mass="20058">MFNNLPPELLLKSRTVQSLIWTDLILKDEGRARSAFQKLAEDPQKGKNITGIYIRSALTEEDSSAGSKADSGGEELDREEEPLGSNVLQTLEAIVCLGYLPNLQRQEIHLGGDDWVLDSHDGDIRDPPYPGLQLSFWDALKAHSPQLRTLALTGLKTEDLYGFHLDDDDFSLILGGMFEF</sequence>
<evidence type="ECO:0000256" key="1">
    <source>
        <dbReference type="SAM" id="MobiDB-lite"/>
    </source>
</evidence>
<gene>
    <name evidence="2" type="ORF">FA15DRAFT_65455</name>
</gene>
<proteinExistence type="predicted"/>
<protein>
    <submittedName>
        <fullName evidence="2">Uncharacterized protein</fullName>
    </submittedName>
</protein>
<feature type="region of interest" description="Disordered" evidence="1">
    <location>
        <begin position="61"/>
        <end position="81"/>
    </location>
</feature>